<gene>
    <name evidence="2" type="ORF">AWM72_06175</name>
    <name evidence="3" type="ORF">CYJ28_09435</name>
</gene>
<proteinExistence type="inferred from homology"/>
<organism evidence="2 4">
    <name type="scientific">Aerococcus sanguinicola</name>
    <dbReference type="NCBI Taxonomy" id="119206"/>
    <lineage>
        <taxon>Bacteria</taxon>
        <taxon>Bacillati</taxon>
        <taxon>Bacillota</taxon>
        <taxon>Bacilli</taxon>
        <taxon>Lactobacillales</taxon>
        <taxon>Aerococcaceae</taxon>
        <taxon>Aerococcus</taxon>
    </lineage>
</organism>
<dbReference type="Pfam" id="PF03883">
    <property type="entry name" value="H2O2_YaaD"/>
    <property type="match status" value="1"/>
</dbReference>
<evidence type="ECO:0000313" key="4">
    <source>
        <dbReference type="Proteomes" id="UP000069912"/>
    </source>
</evidence>
<evidence type="ECO:0000313" key="5">
    <source>
        <dbReference type="Proteomes" id="UP000234239"/>
    </source>
</evidence>
<dbReference type="OrthoDB" id="9777133at2"/>
<dbReference type="GeneID" id="92903652"/>
<dbReference type="HAMAP" id="MF_00652">
    <property type="entry name" value="UPF0246"/>
    <property type="match status" value="1"/>
</dbReference>
<evidence type="ECO:0000256" key="1">
    <source>
        <dbReference type="HAMAP-Rule" id="MF_00652"/>
    </source>
</evidence>
<reference evidence="2 4" key="1">
    <citation type="journal article" date="2016" name="Genome Announc.">
        <title>Complete Genome Sequences of Aerococcus christensenii CCUG 28831T, Aerococcus sanguinicola CCUG 43001T, Aerococcus urinae CCUG 36881T, Aerococcus urinaeequi CCUG 28094T, Aerococcus urinaehominis CCUG 42038 BT, and Aerococcus viridans CCUG 4311T.</title>
        <authorList>
            <person name="Carkaci D."/>
            <person name="Dargis R."/>
            <person name="Nielsen X.C."/>
            <person name="Skovgaard O."/>
            <person name="Fuursted K."/>
            <person name="Christensen J.J."/>
        </authorList>
    </citation>
    <scope>NUCLEOTIDE SEQUENCE [LARGE SCALE GENOMIC DNA]</scope>
    <source>
        <strain evidence="2 4">CCUG43001</strain>
    </source>
</reference>
<dbReference type="Proteomes" id="UP000234239">
    <property type="component" value="Unassembled WGS sequence"/>
</dbReference>
<evidence type="ECO:0000313" key="3">
    <source>
        <dbReference type="EMBL" id="PKZ20698.1"/>
    </source>
</evidence>
<dbReference type="GO" id="GO:0005829">
    <property type="term" value="C:cytosol"/>
    <property type="evidence" value="ECO:0007669"/>
    <property type="project" value="TreeGrafter"/>
</dbReference>
<dbReference type="RefSeq" id="WP_067974909.1">
    <property type="nucleotide sequence ID" value="NZ_CAJHKM010000001.1"/>
</dbReference>
<dbReference type="InterPro" id="IPR005583">
    <property type="entry name" value="YaaA"/>
</dbReference>
<dbReference type="AlphaFoldDB" id="A0A109RDD1"/>
<comment type="similarity">
    <text evidence="1">Belongs to the UPF0246 family.</text>
</comment>
<reference evidence="4" key="2">
    <citation type="submission" date="2016-01" db="EMBL/GenBank/DDBJ databases">
        <title>Six Aerococcus type strain genome sequencing and assembly using PacBio and Illumina Hiseq.</title>
        <authorList>
            <person name="Carkaci D."/>
            <person name="Dargis R."/>
            <person name="Nielsen X.C."/>
            <person name="Skovgaard O."/>
            <person name="Fuursted K."/>
            <person name="Christensen J.J."/>
        </authorList>
    </citation>
    <scope>NUCLEOTIDE SEQUENCE [LARGE SCALE GENOMIC DNA]</scope>
    <source>
        <strain evidence="4">CCUG43001</strain>
    </source>
</reference>
<dbReference type="PANTHER" id="PTHR30283">
    <property type="entry name" value="PEROXIDE STRESS RESPONSE PROTEIN YAAA"/>
    <property type="match status" value="1"/>
</dbReference>
<dbReference type="PANTHER" id="PTHR30283:SF4">
    <property type="entry name" value="PEROXIDE STRESS RESISTANCE PROTEIN YAAA"/>
    <property type="match status" value="1"/>
</dbReference>
<dbReference type="EMBL" id="PKGY01000007">
    <property type="protein sequence ID" value="PKZ20698.1"/>
    <property type="molecule type" value="Genomic_DNA"/>
</dbReference>
<keyword evidence="4" id="KW-1185">Reference proteome</keyword>
<protein>
    <recommendedName>
        <fullName evidence="1">UPF0246 protein AWM72_06175</fullName>
    </recommendedName>
</protein>
<reference evidence="3 5" key="3">
    <citation type="submission" date="2017-12" db="EMBL/GenBank/DDBJ databases">
        <title>Phylogenetic diversity of female urinary microbiome.</title>
        <authorList>
            <person name="Thomas-White K."/>
            <person name="Wolfe A.J."/>
        </authorList>
    </citation>
    <scope>NUCLEOTIDE SEQUENCE [LARGE SCALE GENOMIC DNA]</scope>
    <source>
        <strain evidence="3 5">UMB0139</strain>
    </source>
</reference>
<name>A0A109RDD1_9LACT</name>
<dbReference type="Proteomes" id="UP000069912">
    <property type="component" value="Chromosome"/>
</dbReference>
<evidence type="ECO:0000313" key="2">
    <source>
        <dbReference type="EMBL" id="AMB94374.1"/>
    </source>
</evidence>
<dbReference type="GO" id="GO:0033194">
    <property type="term" value="P:response to hydroperoxide"/>
    <property type="evidence" value="ECO:0007669"/>
    <property type="project" value="TreeGrafter"/>
</dbReference>
<accession>A0A109RDD1</accession>
<sequence>MKIILSPAKEQDLSHLLAEDWDLSAKSQQIVDQLQSLEEGELQKALKLSDKQVGPVQEMIAAFDQKATYPAIQLYHGLAFRQFDLEDLTASQKDYLADHVVILSALYGPISAFTPIKAYRLDFTMPLRIDGQSLRQYWKGTFDQVFHPGEVVVNLASQEYASMLQTDRYDWLEVEFCQYRQGKLKKAPSATAKKLRGKMANALVHDQAESIEALKAFQAEGFTYAPSASKEGFLVFIHDEEDQS</sequence>
<dbReference type="EMBL" id="CP014160">
    <property type="protein sequence ID" value="AMB94374.1"/>
    <property type="molecule type" value="Genomic_DNA"/>
</dbReference>
<dbReference type="KEGG" id="asan:AWM72_06175"/>